<organism evidence="2 3">
    <name type="scientific">Helicobacter macacae MIT 99-5501</name>
    <dbReference type="NCBI Taxonomy" id="1357400"/>
    <lineage>
        <taxon>Bacteria</taxon>
        <taxon>Pseudomonadati</taxon>
        <taxon>Campylobacterota</taxon>
        <taxon>Epsilonproteobacteria</taxon>
        <taxon>Campylobacterales</taxon>
        <taxon>Helicobacteraceae</taxon>
        <taxon>Helicobacter</taxon>
    </lineage>
</organism>
<evidence type="ECO:0000313" key="3">
    <source>
        <dbReference type="Proteomes" id="UP000018731"/>
    </source>
</evidence>
<accession>V8CCK3</accession>
<dbReference type="AlphaFoldDB" id="V8CCK3"/>
<reference evidence="2 3" key="1">
    <citation type="journal article" date="2014" name="Genome Announc.">
        <title>Draft genome sequences of six enterohepatic helicobacter species isolated from humans and one from rhesus macaques.</title>
        <authorList>
            <person name="Shen Z."/>
            <person name="Sheh A."/>
            <person name="Young S.K."/>
            <person name="Abouelliel A."/>
            <person name="Ward D.V."/>
            <person name="Earl A.M."/>
            <person name="Fox J.G."/>
        </authorList>
    </citation>
    <scope>NUCLEOTIDE SEQUENCE [LARGE SCALE GENOMIC DNA]</scope>
    <source>
        <strain evidence="2 3">MIT 99-5501</strain>
    </source>
</reference>
<evidence type="ECO:0000256" key="1">
    <source>
        <dbReference type="SAM" id="Phobius"/>
    </source>
</evidence>
<keyword evidence="1" id="KW-0472">Membrane</keyword>
<dbReference type="HOGENOM" id="CLU_1861339_0_0_7"/>
<dbReference type="PATRIC" id="fig|1357400.3.peg.652"/>
<dbReference type="EMBL" id="AZJI01000001">
    <property type="protein sequence ID" value="ETD25143.1"/>
    <property type="molecule type" value="Genomic_DNA"/>
</dbReference>
<keyword evidence="1" id="KW-1133">Transmembrane helix</keyword>
<dbReference type="Proteomes" id="UP000018731">
    <property type="component" value="Unassembled WGS sequence"/>
</dbReference>
<keyword evidence="1" id="KW-0812">Transmembrane</keyword>
<dbReference type="OrthoDB" id="5368680at2"/>
<dbReference type="STRING" id="1357400.HMPREF2086_00478"/>
<comment type="caution">
    <text evidence="2">The sequence shown here is derived from an EMBL/GenBank/DDBJ whole genome shotgun (WGS) entry which is preliminary data.</text>
</comment>
<keyword evidence="3" id="KW-1185">Reference proteome</keyword>
<protein>
    <submittedName>
        <fullName evidence="2">Uncharacterized protein</fullName>
    </submittedName>
</protein>
<proteinExistence type="predicted"/>
<evidence type="ECO:0000313" key="2">
    <source>
        <dbReference type="EMBL" id="ETD25143.1"/>
    </source>
</evidence>
<name>V8CCK3_9HELI</name>
<feature type="transmembrane region" description="Helical" evidence="1">
    <location>
        <begin position="128"/>
        <end position="146"/>
    </location>
</feature>
<dbReference type="RefSeq" id="WP_023927181.1">
    <property type="nucleotide sequence ID" value="NZ_KI669454.1"/>
</dbReference>
<gene>
    <name evidence="2" type="ORF">HMPREF2086_00478</name>
</gene>
<sequence length="148" mass="16734">MINATISGIHKENHRKHITIQNGKLVTDETQRECVNAILKECSGIKVRGDSYFELDNGKIFCSLCHPIKDDIGRKRIALIVWDKDTSNELIQKTLEVMGLEYERFLELKGEFEERFVARQKGGASKNTVVIVGGIALLAFVAYLLLKK</sequence>